<gene>
    <name evidence="2" type="ORF">OVA965_LOCUS7669</name>
    <name evidence="3" type="ORF">TMI583_LOCUS7664</name>
</gene>
<organism evidence="2 4">
    <name type="scientific">Didymodactylos carnosus</name>
    <dbReference type="NCBI Taxonomy" id="1234261"/>
    <lineage>
        <taxon>Eukaryota</taxon>
        <taxon>Metazoa</taxon>
        <taxon>Spiralia</taxon>
        <taxon>Gnathifera</taxon>
        <taxon>Rotifera</taxon>
        <taxon>Eurotatoria</taxon>
        <taxon>Bdelloidea</taxon>
        <taxon>Philodinida</taxon>
        <taxon>Philodinidae</taxon>
        <taxon>Didymodactylos</taxon>
    </lineage>
</organism>
<dbReference type="EMBL" id="CAJNOK010002474">
    <property type="protein sequence ID" value="CAF0861715.1"/>
    <property type="molecule type" value="Genomic_DNA"/>
</dbReference>
<evidence type="ECO:0000313" key="3">
    <source>
        <dbReference type="EMBL" id="CAF3646501.1"/>
    </source>
</evidence>
<feature type="compositionally biased region" description="Polar residues" evidence="1">
    <location>
        <begin position="427"/>
        <end position="436"/>
    </location>
</feature>
<reference evidence="2" key="1">
    <citation type="submission" date="2021-02" db="EMBL/GenBank/DDBJ databases">
        <authorList>
            <person name="Nowell W R."/>
        </authorList>
    </citation>
    <scope>NUCLEOTIDE SEQUENCE</scope>
</reference>
<dbReference type="Proteomes" id="UP000682733">
    <property type="component" value="Unassembled WGS sequence"/>
</dbReference>
<dbReference type="EMBL" id="CAJOBA010002474">
    <property type="protein sequence ID" value="CAF3646501.1"/>
    <property type="molecule type" value="Genomic_DNA"/>
</dbReference>
<dbReference type="InterPro" id="IPR029021">
    <property type="entry name" value="Prot-tyrosine_phosphatase-like"/>
</dbReference>
<name>A0A8S2D793_9BILA</name>
<comment type="caution">
    <text evidence="2">The sequence shown here is derived from an EMBL/GenBank/DDBJ whole genome shotgun (WGS) entry which is preliminary data.</text>
</comment>
<dbReference type="InterPro" id="IPR039802">
    <property type="entry name" value="MTMR14"/>
</dbReference>
<proteinExistence type="predicted"/>
<dbReference type="Proteomes" id="UP000677228">
    <property type="component" value="Unassembled WGS sequence"/>
</dbReference>
<dbReference type="AlphaFoldDB" id="A0A8S2D793"/>
<feature type="region of interest" description="Disordered" evidence="1">
    <location>
        <begin position="404"/>
        <end position="440"/>
    </location>
</feature>
<feature type="compositionally biased region" description="Polar residues" evidence="1">
    <location>
        <begin position="404"/>
        <end position="416"/>
    </location>
</feature>
<dbReference type="SUPFAM" id="SSF52799">
    <property type="entry name" value="(Phosphotyrosine protein) phosphatases II"/>
    <property type="match status" value="1"/>
</dbReference>
<dbReference type="GO" id="GO:0004438">
    <property type="term" value="F:phosphatidylinositol-3-phosphate phosphatase activity"/>
    <property type="evidence" value="ECO:0007669"/>
    <property type="project" value="InterPro"/>
</dbReference>
<evidence type="ECO:0000313" key="4">
    <source>
        <dbReference type="Proteomes" id="UP000677228"/>
    </source>
</evidence>
<accession>A0A8S2D793</accession>
<evidence type="ECO:0000313" key="2">
    <source>
        <dbReference type="EMBL" id="CAF0861715.1"/>
    </source>
</evidence>
<protein>
    <submittedName>
        <fullName evidence="2">Uncharacterized protein</fullName>
    </submittedName>
</protein>
<dbReference type="PANTHER" id="PTHR13524">
    <property type="entry name" value="MYOTUBULARIN-RELATED"/>
    <property type="match status" value="1"/>
</dbReference>
<dbReference type="PANTHER" id="PTHR13524:SF2">
    <property type="entry name" value="MYOTUBULARIN-RELATED PROTEIN 14"/>
    <property type="match status" value="1"/>
</dbReference>
<sequence>MQQNPSISTNDITNLLETFSRAQYSAKGLDTTNATIELLCTNLFERDFTCQSILNNNGELSLYYPRRILIPVADKWHVKSKPKLPSNVDIRDLFFRSRFARCRSRFVAPAILIDNKFICRSATLASWGEVYSRTGMDRVFDGSRTLNQFESCVVDAPSTAQAPAQSPAIDLDFEPNMAFVQNVNVANETVPQQNVKNIFDKLRGADIDLMRLLDIGFVLNLMVEKKKTLFGVNITSSEKFDKENRYRTFELLSIPYPERLLRGEEIMYYCFMMLPHITSLEYAYRNKQLTDQTLQLPERQDLSSYIPKENNIFSISSMTEFNEAGRRLRNQKQQPQPLLSLIDDSSSMTTSTNSRLRRTGSDDNLFIVKYAPKHRSSGNISIITNGSTNNDNQHHHGEQPIFNVTTNSQDSTQGKYLSTEPKRVQHSRSATVTSSPTHHRTIREEKLLAVYNLFHECYRTVIPFRRPLPQSASSSNIYRPQIGRNLVNSFNSFIDQWRTTR</sequence>
<evidence type="ECO:0000256" key="1">
    <source>
        <dbReference type="SAM" id="MobiDB-lite"/>
    </source>
</evidence>